<evidence type="ECO:0000259" key="2">
    <source>
        <dbReference type="Pfam" id="PF02036"/>
    </source>
</evidence>
<feature type="domain" description="SCP2" evidence="2">
    <location>
        <begin position="35"/>
        <end position="131"/>
    </location>
</feature>
<sequence length="169" mass="18891">MLNPRTHLLKLGERLLPLAARTPFLLQRLALERSLNQVLAEPLGEGAFEALEGRWMRLEVADLQLAWCLTCTRGRLRIAARAPFEVCIRGNWREFLLLASRQEDPDTLFFRRRLVIEGDTDLGLAIKNLIDSLDPDNLPVWLWRLIQGAGEEVAQAAGSAAAGRTQPAG</sequence>
<accession>A0ABV7AWA0</accession>
<comment type="function">
    <text evidence="1">Required for O(2)-independent ubiquinone (coenzyme Q) biosynthesis. Likely functions as an accessory factor.</text>
</comment>
<keyword evidence="4" id="KW-1185">Reference proteome</keyword>
<dbReference type="InterPro" id="IPR036527">
    <property type="entry name" value="SCP2_sterol-bd_dom_sf"/>
</dbReference>
<dbReference type="Pfam" id="PF02036">
    <property type="entry name" value="SCP2"/>
    <property type="match status" value="1"/>
</dbReference>
<dbReference type="SUPFAM" id="SSF55718">
    <property type="entry name" value="SCP-like"/>
    <property type="match status" value="1"/>
</dbReference>
<comment type="pathway">
    <text evidence="1">Cofactor biosynthesis; ubiquinone biosynthesis.</text>
</comment>
<evidence type="ECO:0000313" key="3">
    <source>
        <dbReference type="EMBL" id="MFC2973016.1"/>
    </source>
</evidence>
<dbReference type="RefSeq" id="WP_377814667.1">
    <property type="nucleotide sequence ID" value="NZ_JBHRSJ010000022.1"/>
</dbReference>
<organism evidence="3 4">
    <name type="scientific">Azotobacter bryophylli</name>
    <dbReference type="NCBI Taxonomy" id="1986537"/>
    <lineage>
        <taxon>Bacteria</taxon>
        <taxon>Pseudomonadati</taxon>
        <taxon>Pseudomonadota</taxon>
        <taxon>Gammaproteobacteria</taxon>
        <taxon>Pseudomonadales</taxon>
        <taxon>Pseudomonadaceae</taxon>
        <taxon>Azotobacter</taxon>
    </lineage>
</organism>
<reference evidence="4" key="1">
    <citation type="journal article" date="2019" name="Int. J. Syst. Evol. Microbiol.">
        <title>The Global Catalogue of Microorganisms (GCM) 10K type strain sequencing project: providing services to taxonomists for standard genome sequencing and annotation.</title>
        <authorList>
            <consortium name="The Broad Institute Genomics Platform"/>
            <consortium name="The Broad Institute Genome Sequencing Center for Infectious Disease"/>
            <person name="Wu L."/>
            <person name="Ma J."/>
        </authorList>
    </citation>
    <scope>NUCLEOTIDE SEQUENCE [LARGE SCALE GENOMIC DNA]</scope>
    <source>
        <strain evidence="4">KCTC 62195</strain>
    </source>
</reference>
<protein>
    <recommendedName>
        <fullName evidence="1">Ubiquinone biosynthesis accessory factor UbiT</fullName>
    </recommendedName>
</protein>
<dbReference type="EMBL" id="JBHRSJ010000022">
    <property type="protein sequence ID" value="MFC2973016.1"/>
    <property type="molecule type" value="Genomic_DNA"/>
</dbReference>
<keyword evidence="1" id="KW-0831">Ubiquinone biosynthesis</keyword>
<evidence type="ECO:0000313" key="4">
    <source>
        <dbReference type="Proteomes" id="UP001595457"/>
    </source>
</evidence>
<dbReference type="InterPro" id="IPR016830">
    <property type="entry name" value="UbiT"/>
</dbReference>
<comment type="caution">
    <text evidence="3">The sequence shown here is derived from an EMBL/GenBank/DDBJ whole genome shotgun (WGS) entry which is preliminary data.</text>
</comment>
<dbReference type="InterPro" id="IPR003033">
    <property type="entry name" value="SCP2_sterol-bd_dom"/>
</dbReference>
<comment type="similarity">
    <text evidence="1">Belongs to the UbiT family.</text>
</comment>
<name>A0ABV7AWA0_9GAMM</name>
<evidence type="ECO:0000256" key="1">
    <source>
        <dbReference type="HAMAP-Rule" id="MF_02231"/>
    </source>
</evidence>
<dbReference type="Proteomes" id="UP001595457">
    <property type="component" value="Unassembled WGS sequence"/>
</dbReference>
<gene>
    <name evidence="1" type="primary">ubiT</name>
    <name evidence="3" type="ORF">ACFOJE_12415</name>
</gene>
<dbReference type="PIRSF" id="PIRSF025550">
    <property type="entry name" value="UCP025550_lpd_carrier"/>
    <property type="match status" value="1"/>
</dbReference>
<proteinExistence type="inferred from homology"/>
<dbReference type="HAMAP" id="MF_02231">
    <property type="entry name" value="UbiT"/>
    <property type="match status" value="1"/>
</dbReference>